<dbReference type="AlphaFoldDB" id="A0A1L6MX04"/>
<evidence type="ECO:0000256" key="4">
    <source>
        <dbReference type="ARBA" id="ARBA00012045"/>
    </source>
</evidence>
<evidence type="ECO:0000256" key="5">
    <source>
        <dbReference type="ARBA" id="ARBA00022023"/>
    </source>
</evidence>
<dbReference type="STRING" id="1882918.BCY86_04165"/>
<dbReference type="EMBL" id="CP016908">
    <property type="protein sequence ID" value="APR99965.1"/>
    <property type="molecule type" value="Genomic_DNA"/>
</dbReference>
<evidence type="ECO:0000256" key="12">
    <source>
        <dbReference type="ARBA" id="ARBA00023204"/>
    </source>
</evidence>
<dbReference type="GO" id="GO:0032357">
    <property type="term" value="F:oxidized purine DNA binding"/>
    <property type="evidence" value="ECO:0007669"/>
    <property type="project" value="TreeGrafter"/>
</dbReference>
<comment type="function">
    <text evidence="2">Adenine glycosylase active on G-A mispairs. MutY also corrects error-prone DNA synthesis past GO lesions which are due to the oxidatively damaged form of guanine: 7,8-dihydro-8-oxoguanine (8-oxo-dGTP).</text>
</comment>
<keyword evidence="17" id="KW-1185">Reference proteome</keyword>
<evidence type="ECO:0000313" key="17">
    <source>
        <dbReference type="Proteomes" id="UP000185544"/>
    </source>
</evidence>
<dbReference type="CDD" id="cd03431">
    <property type="entry name" value="NUDIX_DNA_Glycosylase_C-MutY"/>
    <property type="match status" value="1"/>
</dbReference>
<evidence type="ECO:0000256" key="11">
    <source>
        <dbReference type="ARBA" id="ARBA00023014"/>
    </source>
</evidence>
<dbReference type="Gene3D" id="3.90.79.10">
    <property type="entry name" value="Nucleoside Triphosphate Pyrophosphohydrolase"/>
    <property type="match status" value="1"/>
</dbReference>
<dbReference type="FunFam" id="1.10.340.30:FF:000002">
    <property type="entry name" value="Adenine DNA glycosylase"/>
    <property type="match status" value="1"/>
</dbReference>
<keyword evidence="10 14" id="KW-0408">Iron</keyword>
<accession>A0A1L6MX04</accession>
<dbReference type="GO" id="GO:0034039">
    <property type="term" value="F:8-oxo-7,8-dihydroguanine DNA N-glycosylase activity"/>
    <property type="evidence" value="ECO:0007669"/>
    <property type="project" value="TreeGrafter"/>
</dbReference>
<dbReference type="SMART" id="SM00525">
    <property type="entry name" value="FES"/>
    <property type="match status" value="1"/>
</dbReference>
<dbReference type="FunFam" id="1.10.1670.10:FF:000002">
    <property type="entry name" value="Adenine DNA glycosylase"/>
    <property type="match status" value="1"/>
</dbReference>
<dbReference type="InterPro" id="IPR003265">
    <property type="entry name" value="HhH-GPD_domain"/>
</dbReference>
<keyword evidence="8 14" id="KW-0227">DNA damage</keyword>
<dbReference type="NCBIfam" id="TIGR01084">
    <property type="entry name" value="mutY"/>
    <property type="match status" value="1"/>
</dbReference>
<evidence type="ECO:0000256" key="2">
    <source>
        <dbReference type="ARBA" id="ARBA00002933"/>
    </source>
</evidence>
<dbReference type="EC" id="3.2.2.31" evidence="4 14"/>
<keyword evidence="13 14" id="KW-0326">Glycosidase</keyword>
<dbReference type="InterPro" id="IPR011257">
    <property type="entry name" value="DNA_glycosylase"/>
</dbReference>
<evidence type="ECO:0000256" key="13">
    <source>
        <dbReference type="ARBA" id="ARBA00023295"/>
    </source>
</evidence>
<proteinExistence type="inferred from homology"/>
<dbReference type="SUPFAM" id="SSF48150">
    <property type="entry name" value="DNA-glycosylase"/>
    <property type="match status" value="1"/>
</dbReference>
<dbReference type="InterPro" id="IPR029119">
    <property type="entry name" value="MutY_C"/>
</dbReference>
<dbReference type="GO" id="GO:0046872">
    <property type="term" value="F:metal ion binding"/>
    <property type="evidence" value="ECO:0007669"/>
    <property type="project" value="UniProtKB-UniRule"/>
</dbReference>
<comment type="similarity">
    <text evidence="3 14">Belongs to the Nth/MutY family.</text>
</comment>
<evidence type="ECO:0000313" key="16">
    <source>
        <dbReference type="EMBL" id="APR99965.1"/>
    </source>
</evidence>
<evidence type="ECO:0000256" key="1">
    <source>
        <dbReference type="ARBA" id="ARBA00000843"/>
    </source>
</evidence>
<dbReference type="Pfam" id="PF00633">
    <property type="entry name" value="HHH"/>
    <property type="match status" value="1"/>
</dbReference>
<dbReference type="Gene3D" id="1.10.340.30">
    <property type="entry name" value="Hypothetical protein, domain 2"/>
    <property type="match status" value="1"/>
</dbReference>
<dbReference type="InterPro" id="IPR000445">
    <property type="entry name" value="HhH_motif"/>
</dbReference>
<feature type="domain" description="HhH-GPD" evidence="15">
    <location>
        <begin position="62"/>
        <end position="213"/>
    </location>
</feature>
<dbReference type="RefSeq" id="WP_075276631.1">
    <property type="nucleotide sequence ID" value="NZ_CP016908.1"/>
</dbReference>
<dbReference type="InterPro" id="IPR003651">
    <property type="entry name" value="Endonuclease3_FeS-loop_motif"/>
</dbReference>
<dbReference type="InterPro" id="IPR023170">
    <property type="entry name" value="HhH_base_excis_C"/>
</dbReference>
<dbReference type="InterPro" id="IPR044298">
    <property type="entry name" value="MIG/MutY"/>
</dbReference>
<dbReference type="PANTHER" id="PTHR42944">
    <property type="entry name" value="ADENINE DNA GLYCOSYLASE"/>
    <property type="match status" value="1"/>
</dbReference>
<dbReference type="GO" id="GO:0051539">
    <property type="term" value="F:4 iron, 4 sulfur cluster binding"/>
    <property type="evidence" value="ECO:0007669"/>
    <property type="project" value="UniProtKB-UniRule"/>
</dbReference>
<comment type="cofactor">
    <cofactor evidence="14">
        <name>[4Fe-4S] cluster</name>
        <dbReference type="ChEBI" id="CHEBI:49883"/>
    </cofactor>
    <text evidence="14">Binds 1 [4Fe-4S] cluster.</text>
</comment>
<dbReference type="GO" id="GO:0035485">
    <property type="term" value="F:adenine/guanine mispair binding"/>
    <property type="evidence" value="ECO:0007669"/>
    <property type="project" value="TreeGrafter"/>
</dbReference>
<keyword evidence="9" id="KW-0378">Hydrolase</keyword>
<comment type="catalytic activity">
    <reaction evidence="1 14">
        <text>Hydrolyzes free adenine bases from 7,8-dihydro-8-oxoguanine:adenine mismatched double-stranded DNA, leaving an apurinic site.</text>
        <dbReference type="EC" id="3.2.2.31"/>
    </reaction>
</comment>
<evidence type="ECO:0000256" key="7">
    <source>
        <dbReference type="ARBA" id="ARBA00022723"/>
    </source>
</evidence>
<dbReference type="Pfam" id="PF00730">
    <property type="entry name" value="HhH-GPD"/>
    <property type="match status" value="1"/>
</dbReference>
<dbReference type="GO" id="GO:0006298">
    <property type="term" value="P:mismatch repair"/>
    <property type="evidence" value="ECO:0007669"/>
    <property type="project" value="TreeGrafter"/>
</dbReference>
<dbReference type="GO" id="GO:0000701">
    <property type="term" value="F:purine-specific mismatch base pair DNA N-glycosylase activity"/>
    <property type="evidence" value="ECO:0007669"/>
    <property type="project" value="UniProtKB-EC"/>
</dbReference>
<evidence type="ECO:0000256" key="14">
    <source>
        <dbReference type="RuleBase" id="RU365096"/>
    </source>
</evidence>
<evidence type="ECO:0000256" key="8">
    <source>
        <dbReference type="ARBA" id="ARBA00022763"/>
    </source>
</evidence>
<keyword evidence="12" id="KW-0234">DNA repair</keyword>
<dbReference type="CDD" id="cd00056">
    <property type="entry name" value="ENDO3c"/>
    <property type="match status" value="1"/>
</dbReference>
<evidence type="ECO:0000256" key="6">
    <source>
        <dbReference type="ARBA" id="ARBA00022485"/>
    </source>
</evidence>
<dbReference type="Gene3D" id="1.10.1670.10">
    <property type="entry name" value="Helix-hairpin-Helix base-excision DNA repair enzymes (C-terminal)"/>
    <property type="match status" value="1"/>
</dbReference>
<dbReference type="KEGG" id="pabo:BCY86_04165"/>
<protein>
    <recommendedName>
        <fullName evidence="5 14">Adenine DNA glycosylase</fullName>
        <ecNumber evidence="4 14">3.2.2.31</ecNumber>
    </recommendedName>
</protein>
<dbReference type="SUPFAM" id="SSF55811">
    <property type="entry name" value="Nudix"/>
    <property type="match status" value="1"/>
</dbReference>
<evidence type="ECO:0000256" key="9">
    <source>
        <dbReference type="ARBA" id="ARBA00022801"/>
    </source>
</evidence>
<dbReference type="Pfam" id="PF14815">
    <property type="entry name" value="NUDIX_4"/>
    <property type="match status" value="1"/>
</dbReference>
<keyword evidence="7" id="KW-0479">Metal-binding</keyword>
<organism evidence="16 17">
    <name type="scientific">Pajaroellobacter abortibovis</name>
    <dbReference type="NCBI Taxonomy" id="1882918"/>
    <lineage>
        <taxon>Bacteria</taxon>
        <taxon>Pseudomonadati</taxon>
        <taxon>Myxococcota</taxon>
        <taxon>Polyangia</taxon>
        <taxon>Polyangiales</taxon>
        <taxon>Polyangiaceae</taxon>
    </lineage>
</organism>
<dbReference type="Proteomes" id="UP000185544">
    <property type="component" value="Chromosome"/>
</dbReference>
<dbReference type="SMART" id="SM00478">
    <property type="entry name" value="ENDO3c"/>
    <property type="match status" value="1"/>
</dbReference>
<evidence type="ECO:0000256" key="10">
    <source>
        <dbReference type="ARBA" id="ARBA00023004"/>
    </source>
</evidence>
<dbReference type="InterPro" id="IPR005760">
    <property type="entry name" value="A/G_AdeGlyc_MutY"/>
</dbReference>
<dbReference type="InterPro" id="IPR015797">
    <property type="entry name" value="NUDIX_hydrolase-like_dom_sf"/>
</dbReference>
<keyword evidence="11" id="KW-0411">Iron-sulfur</keyword>
<dbReference type="PANTHER" id="PTHR42944:SF1">
    <property type="entry name" value="ADENINE DNA GLYCOSYLASE"/>
    <property type="match status" value="1"/>
</dbReference>
<dbReference type="OrthoDB" id="9802365at2"/>
<name>A0A1L6MX04_9BACT</name>
<keyword evidence="6" id="KW-0004">4Fe-4S</keyword>
<evidence type="ECO:0000256" key="3">
    <source>
        <dbReference type="ARBA" id="ARBA00008343"/>
    </source>
</evidence>
<gene>
    <name evidence="16" type="ORF">BCY86_04165</name>
</gene>
<dbReference type="GO" id="GO:0006284">
    <property type="term" value="P:base-excision repair"/>
    <property type="evidence" value="ECO:0007669"/>
    <property type="project" value="UniProtKB-UniRule"/>
</dbReference>
<sequence>MKKSVAEKGVGSFTQGSCAENVSPEMISSLHGLLLAWYSTACRDLPWRKTNDPYAVWLSEVMLQQTRVETVIPYWKRFMDAFPTIQALAEASLESVLTLWSGLGYYRRAQSLHRTAQQVCSHYAGLFPQTVRELCALDGIGAYTAGAIASIAYQQPAPLVDGNVARVFARIFAIREDVRQKDGLKQVWKLAETLVSSDQPGEWNQAVMELGSLICVPREPKCLLCPVSAVCEARIIGLERQLPIQLSKPKPTIEQRIAFVLVRDGHVLLGQRWRGINAGLWEPPMISMETSSSERVENQKAVLRQSFGIHARQLCRVNSISHILTHRRLEVEIWRGETVKALKDEWKQDIYQTLKWVSLNAFEYCPLSMLSRKILRAAGISHRAQSPVDLS</sequence>
<evidence type="ECO:0000259" key="15">
    <source>
        <dbReference type="SMART" id="SM00478"/>
    </source>
</evidence>
<reference evidence="16 17" key="1">
    <citation type="submission" date="2016-08" db="EMBL/GenBank/DDBJ databases">
        <title>Identification and validation of antigenic proteins from Pajaroellobacter abortibovis using de-novo genome sequence assembly and reverse vaccinology.</title>
        <authorList>
            <person name="Welly B.T."/>
            <person name="Miller M.R."/>
            <person name="Stott J.L."/>
            <person name="Blanchard M.T."/>
            <person name="Islas-Trejo A.D."/>
            <person name="O'Rourke S.M."/>
            <person name="Young A.E."/>
            <person name="Medrano J.F."/>
            <person name="Van Eenennaam A.L."/>
        </authorList>
    </citation>
    <scope>NUCLEOTIDE SEQUENCE [LARGE SCALE GENOMIC DNA]</scope>
    <source>
        <strain evidence="16 17">BTF92-0548A/99-0131</strain>
    </source>
</reference>